<evidence type="ECO:0000313" key="3">
    <source>
        <dbReference type="Proteomes" id="UP001177023"/>
    </source>
</evidence>
<evidence type="ECO:0000256" key="1">
    <source>
        <dbReference type="SAM" id="SignalP"/>
    </source>
</evidence>
<gene>
    <name evidence="2" type="ORF">MSPICULIGERA_LOCUS6521</name>
</gene>
<keyword evidence="1" id="KW-0732">Signal</keyword>
<evidence type="ECO:0000313" key="2">
    <source>
        <dbReference type="EMBL" id="CAJ0567990.1"/>
    </source>
</evidence>
<feature type="non-terminal residue" evidence="2">
    <location>
        <position position="77"/>
    </location>
</feature>
<name>A0AA36CGN7_9BILA</name>
<dbReference type="AlphaFoldDB" id="A0AA36CGN7"/>
<comment type="caution">
    <text evidence="2">The sequence shown here is derived from an EMBL/GenBank/DDBJ whole genome shotgun (WGS) entry which is preliminary data.</text>
</comment>
<accession>A0AA36CGN7</accession>
<dbReference type="EMBL" id="CATQJA010001625">
    <property type="protein sequence ID" value="CAJ0567990.1"/>
    <property type="molecule type" value="Genomic_DNA"/>
</dbReference>
<feature type="signal peptide" evidence="1">
    <location>
        <begin position="1"/>
        <end position="19"/>
    </location>
</feature>
<keyword evidence="3" id="KW-1185">Reference proteome</keyword>
<reference evidence="2" key="1">
    <citation type="submission" date="2023-06" db="EMBL/GenBank/DDBJ databases">
        <authorList>
            <person name="Delattre M."/>
        </authorList>
    </citation>
    <scope>NUCLEOTIDE SEQUENCE</scope>
    <source>
        <strain evidence="2">AF72</strain>
    </source>
</reference>
<sequence>MGPIPLIFTFLLLVGYAVCAVGPRHIPAISRFQYERTRPSRYPMSPRFLPEGDWRQSTYSGYRPQYGRYQLAPMARP</sequence>
<organism evidence="2 3">
    <name type="scientific">Mesorhabditis spiculigera</name>
    <dbReference type="NCBI Taxonomy" id="96644"/>
    <lineage>
        <taxon>Eukaryota</taxon>
        <taxon>Metazoa</taxon>
        <taxon>Ecdysozoa</taxon>
        <taxon>Nematoda</taxon>
        <taxon>Chromadorea</taxon>
        <taxon>Rhabditida</taxon>
        <taxon>Rhabditina</taxon>
        <taxon>Rhabditomorpha</taxon>
        <taxon>Rhabditoidea</taxon>
        <taxon>Rhabditidae</taxon>
        <taxon>Mesorhabditinae</taxon>
        <taxon>Mesorhabditis</taxon>
    </lineage>
</organism>
<dbReference type="Proteomes" id="UP001177023">
    <property type="component" value="Unassembled WGS sequence"/>
</dbReference>
<proteinExistence type="predicted"/>
<feature type="chain" id="PRO_5041307011" evidence="1">
    <location>
        <begin position="20"/>
        <end position="77"/>
    </location>
</feature>
<protein>
    <submittedName>
        <fullName evidence="2">Uncharacterized protein</fullName>
    </submittedName>
</protein>